<evidence type="ECO:0000313" key="3">
    <source>
        <dbReference type="Proteomes" id="UP000321085"/>
    </source>
</evidence>
<sequence>MRYFSAVLLGCAVSVSALDALAQPRARIDVPVMVGGTGVLDGCASVGQIIGLDPRGDGFLSVRSGPGGKPYREIDRLYNGNQVFVCHDKGPWLAVVYGQSADGTCGVSTPWPVRQPYTGPCRSGWIHSRYVQIVAG</sequence>
<evidence type="ECO:0008006" key="4">
    <source>
        <dbReference type="Google" id="ProtNLM"/>
    </source>
</evidence>
<gene>
    <name evidence="2" type="ORF">MAE02_16490</name>
</gene>
<feature type="signal peptide" evidence="1">
    <location>
        <begin position="1"/>
        <end position="22"/>
    </location>
</feature>
<evidence type="ECO:0000313" key="2">
    <source>
        <dbReference type="EMBL" id="GEO13953.1"/>
    </source>
</evidence>
<organism evidence="2 3">
    <name type="scientific">Microvirga aerophila</name>
    <dbReference type="NCBI Taxonomy" id="670291"/>
    <lineage>
        <taxon>Bacteria</taxon>
        <taxon>Pseudomonadati</taxon>
        <taxon>Pseudomonadota</taxon>
        <taxon>Alphaproteobacteria</taxon>
        <taxon>Hyphomicrobiales</taxon>
        <taxon>Methylobacteriaceae</taxon>
        <taxon>Microvirga</taxon>
    </lineage>
</organism>
<dbReference type="AlphaFoldDB" id="A0A512BPT4"/>
<feature type="chain" id="PRO_5022018136" description="Integron" evidence="1">
    <location>
        <begin position="23"/>
        <end position="136"/>
    </location>
</feature>
<proteinExistence type="predicted"/>
<reference evidence="2 3" key="1">
    <citation type="submission" date="2019-07" db="EMBL/GenBank/DDBJ databases">
        <title>Whole genome shotgun sequence of Microvirga aerophila NBRC 106136.</title>
        <authorList>
            <person name="Hosoyama A."/>
            <person name="Uohara A."/>
            <person name="Ohji S."/>
            <person name="Ichikawa N."/>
        </authorList>
    </citation>
    <scope>NUCLEOTIDE SEQUENCE [LARGE SCALE GENOMIC DNA]</scope>
    <source>
        <strain evidence="2 3">NBRC 106136</strain>
    </source>
</reference>
<name>A0A512BPT4_9HYPH</name>
<dbReference type="RefSeq" id="WP_245439485.1">
    <property type="nucleotide sequence ID" value="NZ_BJYU01000017.1"/>
</dbReference>
<accession>A0A512BPT4</accession>
<protein>
    <recommendedName>
        <fullName evidence="4">Integron</fullName>
    </recommendedName>
</protein>
<keyword evidence="1" id="KW-0732">Signal</keyword>
<dbReference type="EMBL" id="BJYU01000017">
    <property type="protein sequence ID" value="GEO13953.1"/>
    <property type="molecule type" value="Genomic_DNA"/>
</dbReference>
<evidence type="ECO:0000256" key="1">
    <source>
        <dbReference type="SAM" id="SignalP"/>
    </source>
</evidence>
<comment type="caution">
    <text evidence="2">The sequence shown here is derived from an EMBL/GenBank/DDBJ whole genome shotgun (WGS) entry which is preliminary data.</text>
</comment>
<dbReference type="Proteomes" id="UP000321085">
    <property type="component" value="Unassembled WGS sequence"/>
</dbReference>
<keyword evidence="3" id="KW-1185">Reference proteome</keyword>
<dbReference type="Gene3D" id="2.30.30.40">
    <property type="entry name" value="SH3 Domains"/>
    <property type="match status" value="1"/>
</dbReference>